<evidence type="ECO:0000259" key="8">
    <source>
        <dbReference type="Pfam" id="PF01694"/>
    </source>
</evidence>
<dbReference type="InterPro" id="IPR038236">
    <property type="entry name" value="GlpG_N_sf"/>
</dbReference>
<dbReference type="Gene3D" id="3.30.70.2350">
    <property type="match status" value="1"/>
</dbReference>
<comment type="subcellular location">
    <subcellularLocation>
        <location evidence="1">Membrane</location>
        <topology evidence="1">Multi-pass membrane protein</topology>
    </subcellularLocation>
</comment>
<evidence type="ECO:0000313" key="10">
    <source>
        <dbReference type="EMBL" id="RQW61513.1"/>
    </source>
</evidence>
<keyword evidence="3" id="KW-0997">Cell inner membrane</keyword>
<feature type="transmembrane region" description="Helical" evidence="7">
    <location>
        <begin position="138"/>
        <end position="162"/>
    </location>
</feature>
<feature type="domain" description="Peptidase S54 GlpG peptidase N-terminal" evidence="9">
    <location>
        <begin position="1"/>
        <end position="86"/>
    </location>
</feature>
<sequence length="275" mass="31116">MIKLISLNNPRMGQAFIDYMSSRQVTLQMTLDEQGSYVLWLPEDEHLIEVEAELKQFLQQPNHPKYREASWSLNTKSRASFHYSSPSLMSLIKSKAGWFTLGIIVIGVAIYLLQIVGFGRVIFDALHFPASSVQQWQLWRWISHALLHFSVIHIVFNMLWWWQLGGDIEKKLGSSKLIGLFLLSSACSGLAQYWVEGANFGGLSGVVYALVGYLWIIGWKKPQLGLGMQKPILVFMLVWLVLGFVQPFMAIANSAHLAGLVVGILYALVDVRRYA</sequence>
<keyword evidence="10" id="KW-0378">Hydrolase</keyword>
<dbReference type="GO" id="GO:0004252">
    <property type="term" value="F:serine-type endopeptidase activity"/>
    <property type="evidence" value="ECO:0007669"/>
    <property type="project" value="InterPro"/>
</dbReference>
<evidence type="ECO:0000256" key="6">
    <source>
        <dbReference type="ARBA" id="ARBA00023136"/>
    </source>
</evidence>
<keyword evidence="4 7" id="KW-0812">Transmembrane</keyword>
<dbReference type="Pfam" id="PF01694">
    <property type="entry name" value="Rhomboid"/>
    <property type="match status" value="1"/>
</dbReference>
<evidence type="ECO:0000259" key="9">
    <source>
        <dbReference type="Pfam" id="PF12122"/>
    </source>
</evidence>
<keyword evidence="2" id="KW-1003">Cell membrane</keyword>
<dbReference type="GO" id="GO:0006508">
    <property type="term" value="P:proteolysis"/>
    <property type="evidence" value="ECO:0007669"/>
    <property type="project" value="UniProtKB-KW"/>
</dbReference>
<dbReference type="PANTHER" id="PTHR43066">
    <property type="entry name" value="RHOMBOID-RELATED PROTEIN"/>
    <property type="match status" value="1"/>
</dbReference>
<organism evidence="10 11">
    <name type="scientific">Vibrio viridaestus</name>
    <dbReference type="NCBI Taxonomy" id="2487322"/>
    <lineage>
        <taxon>Bacteria</taxon>
        <taxon>Pseudomonadati</taxon>
        <taxon>Pseudomonadota</taxon>
        <taxon>Gammaproteobacteria</taxon>
        <taxon>Vibrionales</taxon>
        <taxon>Vibrionaceae</taxon>
        <taxon>Vibrio</taxon>
    </lineage>
</organism>
<dbReference type="PANTHER" id="PTHR43066:SF26">
    <property type="entry name" value="RHOMBOID PROTEASE GLPG"/>
    <property type="match status" value="1"/>
</dbReference>
<reference evidence="10 11" key="1">
    <citation type="submission" date="2018-11" db="EMBL/GenBank/DDBJ databases">
        <title>Vibrio LJC006 sp. nov., isolated from seawater during the bloom of the enteromorpha.</title>
        <authorList>
            <person name="Liang J."/>
        </authorList>
    </citation>
    <scope>NUCLEOTIDE SEQUENCE [LARGE SCALE GENOMIC DNA]</scope>
    <source>
        <strain evidence="10 11">LJC006</strain>
    </source>
</reference>
<keyword evidence="10" id="KW-0645">Protease</keyword>
<keyword evidence="6 7" id="KW-0472">Membrane</keyword>
<feature type="transmembrane region" description="Helical" evidence="7">
    <location>
        <begin position="96"/>
        <end position="118"/>
    </location>
</feature>
<dbReference type="RefSeq" id="WP_124938868.1">
    <property type="nucleotide sequence ID" value="NZ_RJVQ01000012.1"/>
</dbReference>
<keyword evidence="11" id="KW-1185">Reference proteome</keyword>
<dbReference type="Gene3D" id="1.20.1540.10">
    <property type="entry name" value="Rhomboid-like"/>
    <property type="match status" value="1"/>
</dbReference>
<evidence type="ECO:0000256" key="1">
    <source>
        <dbReference type="ARBA" id="ARBA00004141"/>
    </source>
</evidence>
<feature type="transmembrane region" description="Helical" evidence="7">
    <location>
        <begin position="255"/>
        <end position="271"/>
    </location>
</feature>
<dbReference type="Proteomes" id="UP000281112">
    <property type="component" value="Unassembled WGS sequence"/>
</dbReference>
<gene>
    <name evidence="10" type="primary">glpG</name>
    <name evidence="10" type="ORF">EES38_19430</name>
</gene>
<proteinExistence type="predicted"/>
<accession>A0A3N9TCU9</accession>
<name>A0A3N9TCU9_9VIBR</name>
<protein>
    <submittedName>
        <fullName evidence="10">Rhomboid family intramembrane serine protease GlpG</fullName>
        <ecNumber evidence="10">3.4.21.105</ecNumber>
    </submittedName>
</protein>
<dbReference type="GO" id="GO:0016020">
    <property type="term" value="C:membrane"/>
    <property type="evidence" value="ECO:0007669"/>
    <property type="project" value="UniProtKB-SubCell"/>
</dbReference>
<evidence type="ECO:0000313" key="11">
    <source>
        <dbReference type="Proteomes" id="UP000281112"/>
    </source>
</evidence>
<evidence type="ECO:0000256" key="5">
    <source>
        <dbReference type="ARBA" id="ARBA00022989"/>
    </source>
</evidence>
<evidence type="ECO:0000256" key="4">
    <source>
        <dbReference type="ARBA" id="ARBA00022692"/>
    </source>
</evidence>
<feature type="transmembrane region" description="Helical" evidence="7">
    <location>
        <begin position="174"/>
        <end position="194"/>
    </location>
</feature>
<evidence type="ECO:0000256" key="3">
    <source>
        <dbReference type="ARBA" id="ARBA00022519"/>
    </source>
</evidence>
<feature type="domain" description="Peptidase S54 rhomboid" evidence="8">
    <location>
        <begin position="135"/>
        <end position="272"/>
    </location>
</feature>
<feature type="transmembrane region" description="Helical" evidence="7">
    <location>
        <begin position="231"/>
        <end position="249"/>
    </location>
</feature>
<evidence type="ECO:0000256" key="7">
    <source>
        <dbReference type="SAM" id="Phobius"/>
    </source>
</evidence>
<dbReference type="EMBL" id="RJVQ01000012">
    <property type="protein sequence ID" value="RQW61513.1"/>
    <property type="molecule type" value="Genomic_DNA"/>
</dbReference>
<dbReference type="InterPro" id="IPR023662">
    <property type="entry name" value="Rhomboid_protease_GlpG"/>
</dbReference>
<keyword evidence="5 7" id="KW-1133">Transmembrane helix</keyword>
<dbReference type="OrthoDB" id="9778341at2"/>
<feature type="transmembrane region" description="Helical" evidence="7">
    <location>
        <begin position="200"/>
        <end position="219"/>
    </location>
</feature>
<dbReference type="Pfam" id="PF12122">
    <property type="entry name" value="Rhomboid_N"/>
    <property type="match status" value="1"/>
</dbReference>
<dbReference type="SUPFAM" id="SSF144091">
    <property type="entry name" value="Rhomboid-like"/>
    <property type="match status" value="1"/>
</dbReference>
<dbReference type="NCBIfam" id="TIGR04239">
    <property type="entry name" value="rhombo_GlpG"/>
    <property type="match status" value="1"/>
</dbReference>
<dbReference type="InterPro" id="IPR022764">
    <property type="entry name" value="Peptidase_S54_rhomboid_dom"/>
</dbReference>
<comment type="caution">
    <text evidence="10">The sequence shown here is derived from an EMBL/GenBank/DDBJ whole genome shotgun (WGS) entry which is preliminary data.</text>
</comment>
<dbReference type="InterPro" id="IPR022732">
    <property type="entry name" value="Peptidase_S54_GlpG_N"/>
</dbReference>
<dbReference type="EC" id="3.4.21.105" evidence="10"/>
<dbReference type="AlphaFoldDB" id="A0A3N9TCU9"/>
<evidence type="ECO:0000256" key="2">
    <source>
        <dbReference type="ARBA" id="ARBA00022475"/>
    </source>
</evidence>
<dbReference type="InterPro" id="IPR035952">
    <property type="entry name" value="Rhomboid-like_sf"/>
</dbReference>